<evidence type="ECO:0000256" key="2">
    <source>
        <dbReference type="ARBA" id="ARBA00022630"/>
    </source>
</evidence>
<keyword evidence="5" id="KW-0560">Oxidoreductase</keyword>
<evidence type="ECO:0000259" key="4">
    <source>
        <dbReference type="Pfam" id="PF01494"/>
    </source>
</evidence>
<accession>A0ABM8PLX7</accession>
<dbReference type="Pfam" id="PF01494">
    <property type="entry name" value="FAD_binding_3"/>
    <property type="match status" value="1"/>
</dbReference>
<dbReference type="PRINTS" id="PR00420">
    <property type="entry name" value="RNGMNOXGNASE"/>
</dbReference>
<dbReference type="Gene3D" id="3.50.50.60">
    <property type="entry name" value="FAD/NAD(P)-binding domain"/>
    <property type="match status" value="1"/>
</dbReference>
<comment type="cofactor">
    <cofactor evidence="1">
        <name>FAD</name>
        <dbReference type="ChEBI" id="CHEBI:57692"/>
    </cofactor>
</comment>
<keyword evidence="2" id="KW-0285">Flavoprotein</keyword>
<organism evidence="5 6">
    <name type="scientific">Pseudorhizobium endolithicum</name>
    <dbReference type="NCBI Taxonomy" id="1191678"/>
    <lineage>
        <taxon>Bacteria</taxon>
        <taxon>Pseudomonadati</taxon>
        <taxon>Pseudomonadota</taxon>
        <taxon>Alphaproteobacteria</taxon>
        <taxon>Hyphomicrobiales</taxon>
        <taxon>Rhizobiaceae</taxon>
        <taxon>Rhizobium/Agrobacterium group</taxon>
        <taxon>Pseudorhizobium</taxon>
    </lineage>
</organism>
<feature type="domain" description="FAD-binding" evidence="4">
    <location>
        <begin position="6"/>
        <end position="336"/>
    </location>
</feature>
<dbReference type="Gene3D" id="3.30.70.2450">
    <property type="match status" value="1"/>
</dbReference>
<dbReference type="PANTHER" id="PTHR43004">
    <property type="entry name" value="TRK SYSTEM POTASSIUM UPTAKE PROTEIN"/>
    <property type="match status" value="1"/>
</dbReference>
<name>A0ABM8PLX7_9HYPH</name>
<dbReference type="RefSeq" id="WP_142523149.1">
    <property type="nucleotide sequence ID" value="NZ_CABFWF030000011.1"/>
</dbReference>
<dbReference type="EMBL" id="CABFWF030000011">
    <property type="protein sequence ID" value="CAD7036990.1"/>
    <property type="molecule type" value="Genomic_DNA"/>
</dbReference>
<comment type="caution">
    <text evidence="5">The sequence shown here is derived from an EMBL/GenBank/DDBJ whole genome shotgun (WGS) entry which is preliminary data.</text>
</comment>
<dbReference type="SUPFAM" id="SSF51905">
    <property type="entry name" value="FAD/NAD(P)-binding domain"/>
    <property type="match status" value="1"/>
</dbReference>
<keyword evidence="5" id="KW-0503">Monooxygenase</keyword>
<dbReference type="Proteomes" id="UP000606921">
    <property type="component" value="Unassembled WGS sequence"/>
</dbReference>
<evidence type="ECO:0000256" key="1">
    <source>
        <dbReference type="ARBA" id="ARBA00001974"/>
    </source>
</evidence>
<keyword evidence="6" id="KW-1185">Reference proteome</keyword>
<gene>
    <name evidence="5" type="ORF">REJC140_03604</name>
</gene>
<dbReference type="InterPro" id="IPR002938">
    <property type="entry name" value="FAD-bd"/>
</dbReference>
<evidence type="ECO:0000313" key="5">
    <source>
        <dbReference type="EMBL" id="CAD7036990.1"/>
    </source>
</evidence>
<dbReference type="InterPro" id="IPR036188">
    <property type="entry name" value="FAD/NAD-bd_sf"/>
</dbReference>
<evidence type="ECO:0000313" key="6">
    <source>
        <dbReference type="Proteomes" id="UP000606921"/>
    </source>
</evidence>
<evidence type="ECO:0000256" key="3">
    <source>
        <dbReference type="ARBA" id="ARBA00022827"/>
    </source>
</evidence>
<dbReference type="InterPro" id="IPR050641">
    <property type="entry name" value="RIFMO-like"/>
</dbReference>
<dbReference type="PANTHER" id="PTHR43004:SF19">
    <property type="entry name" value="BINDING MONOOXYGENASE, PUTATIVE (JCVI)-RELATED"/>
    <property type="match status" value="1"/>
</dbReference>
<protein>
    <submittedName>
        <fullName evidence="5">FAD-dependent monooxygenase</fullName>
    </submittedName>
</protein>
<proteinExistence type="predicted"/>
<reference evidence="5 6" key="1">
    <citation type="submission" date="2020-11" db="EMBL/GenBank/DDBJ databases">
        <authorList>
            <person name="Lassalle F."/>
        </authorList>
    </citation>
    <scope>NUCLEOTIDE SEQUENCE [LARGE SCALE GENOMIC DNA]</scope>
    <source>
        <strain evidence="5 6">JC140</strain>
    </source>
</reference>
<dbReference type="GO" id="GO:0004497">
    <property type="term" value="F:monooxygenase activity"/>
    <property type="evidence" value="ECO:0007669"/>
    <property type="project" value="UniProtKB-KW"/>
</dbReference>
<keyword evidence="3" id="KW-0274">FAD</keyword>
<sequence length="381" mass="41112">MNAISTSVLIVGAGPTGLATAIGLAERGVDFIIVDALAEAQNTSRAAVIHAATLESLYSLNIGERLVQQGIKVPHFRIRDRDSILLHSDFSNLPSPTPFALMIPQDETEQILIDRLAQLGHAVRRPVRLTGYKMTEGGVEAHCEGEEGTFVAEAKYIVGADGEKSTVRAGANIGFPGETYGSFLLADVRMEWPIAREEVTLFFSGAGTLVVAPMSRERYRVVAQLKDAPSMPSLADVQQVINARGPRRGVRVRELLWGSRFQVHHKLADRFHHGAVALLGDAAHVHSPAGGQGMNLGLRDAEALSRALDAALRAGSGEPLVEYATERRLAASRVLEMTDRLTKVATLSNPGARWIRNRLISAAATVPLVRRTMALTLAGMR</sequence>